<keyword evidence="12" id="KW-1133">Transmembrane helix</keyword>
<dbReference type="InterPro" id="IPR003594">
    <property type="entry name" value="HATPase_dom"/>
</dbReference>
<sequence>MTIRTKLLLFIPLLVVFANIIAYFVFQSGKVVQQSYDEMLGRILLIEQTSESTESNLNLLYTYLLNPRDDTGVQGPTEYQLKQLKGRIQEVSDSTDPSFAEEDYMNLLATFLEQKQAAVLDAKAQDPQSAFEHYIEAEKTVGYIHEEGQRLIDAELAYYRPLIENIRNKNEQMNGLGVALFGMNALMGVLLAIWVSRSITGPVGRLVGLAKRIATGDLNIEPQPRRDDELGVLADAILQMSADLSILIEKDKQSLEMRRLVKELELLALQNQINPHFLFNTLNVLSKLAILEGAEKTSDLIVSLSNLLRYSLQKLDKPVTLQEELDHISEYVTIQQARFRDRIRFDLHFDASVLQQQIPALTIQPFIENAFLHGVADLENGAIITLTLSRAGEDVQIVISDNGKGMTEETRLSVLRLEGGAESSSSTGLGMQNVFRRLQLFYEKEGMVEIRSHIGLGTTITIRIPVKKESEQTNVSVVDRG</sequence>
<evidence type="ECO:0000256" key="5">
    <source>
        <dbReference type="ARBA" id="ARBA00022553"/>
    </source>
</evidence>
<dbReference type="InterPro" id="IPR004358">
    <property type="entry name" value="Sig_transdc_His_kin-like_C"/>
</dbReference>
<dbReference type="GeneID" id="93349855"/>
<evidence type="ECO:0000256" key="11">
    <source>
        <dbReference type="ARBA" id="ARBA00023136"/>
    </source>
</evidence>
<dbReference type="InterPro" id="IPR003660">
    <property type="entry name" value="HAMP_dom"/>
</dbReference>
<keyword evidence="11 12" id="KW-0472">Membrane</keyword>
<feature type="domain" description="HAMP" evidence="14">
    <location>
        <begin position="197"/>
        <end position="249"/>
    </location>
</feature>
<dbReference type="GO" id="GO:0005886">
    <property type="term" value="C:plasma membrane"/>
    <property type="evidence" value="ECO:0007669"/>
    <property type="project" value="UniProtKB-SubCell"/>
</dbReference>
<dbReference type="CDD" id="cd06225">
    <property type="entry name" value="HAMP"/>
    <property type="match status" value="1"/>
</dbReference>
<dbReference type="SUPFAM" id="SSF158472">
    <property type="entry name" value="HAMP domain-like"/>
    <property type="match status" value="1"/>
</dbReference>
<protein>
    <recommendedName>
        <fullName evidence="3">histidine kinase</fullName>
        <ecNumber evidence="3">2.7.13.3</ecNumber>
    </recommendedName>
</protein>
<evidence type="ECO:0000313" key="16">
    <source>
        <dbReference type="Proteomes" id="UP000254400"/>
    </source>
</evidence>
<dbReference type="InterPro" id="IPR036890">
    <property type="entry name" value="HATPase_C_sf"/>
</dbReference>
<keyword evidence="8 15" id="KW-0418">Kinase</keyword>
<keyword evidence="7" id="KW-0547">Nucleotide-binding</keyword>
<dbReference type="PRINTS" id="PR00344">
    <property type="entry name" value="BCTRLSENSOR"/>
</dbReference>
<comment type="subcellular location">
    <subcellularLocation>
        <location evidence="2">Cell membrane</location>
        <topology evidence="2">Multi-pass membrane protein</topology>
    </subcellularLocation>
</comment>
<dbReference type="InterPro" id="IPR005467">
    <property type="entry name" value="His_kinase_dom"/>
</dbReference>
<keyword evidence="5" id="KW-0597">Phosphoprotein</keyword>
<dbReference type="RefSeq" id="WP_019686310.1">
    <property type="nucleotide sequence ID" value="NZ_CP036496.1"/>
</dbReference>
<dbReference type="PANTHER" id="PTHR34220">
    <property type="entry name" value="SENSOR HISTIDINE KINASE YPDA"/>
    <property type="match status" value="1"/>
</dbReference>
<evidence type="ECO:0000256" key="1">
    <source>
        <dbReference type="ARBA" id="ARBA00000085"/>
    </source>
</evidence>
<dbReference type="SMART" id="SM00304">
    <property type="entry name" value="HAMP"/>
    <property type="match status" value="1"/>
</dbReference>
<dbReference type="Proteomes" id="UP000254400">
    <property type="component" value="Unassembled WGS sequence"/>
</dbReference>
<evidence type="ECO:0000256" key="12">
    <source>
        <dbReference type="SAM" id="Phobius"/>
    </source>
</evidence>
<keyword evidence="6 15" id="KW-0808">Transferase</keyword>
<evidence type="ECO:0000256" key="8">
    <source>
        <dbReference type="ARBA" id="ARBA00022777"/>
    </source>
</evidence>
<evidence type="ECO:0000256" key="4">
    <source>
        <dbReference type="ARBA" id="ARBA00022475"/>
    </source>
</evidence>
<gene>
    <name evidence="15" type="primary">lytS</name>
    <name evidence="15" type="ORF">NCTC10343_01051</name>
</gene>
<dbReference type="Pfam" id="PF00672">
    <property type="entry name" value="HAMP"/>
    <property type="match status" value="1"/>
</dbReference>
<evidence type="ECO:0000256" key="3">
    <source>
        <dbReference type="ARBA" id="ARBA00012438"/>
    </source>
</evidence>
<keyword evidence="10" id="KW-0902">Two-component regulatory system</keyword>
<dbReference type="PROSITE" id="PS50109">
    <property type="entry name" value="HIS_KIN"/>
    <property type="match status" value="1"/>
</dbReference>
<dbReference type="GO" id="GO:0005524">
    <property type="term" value="F:ATP binding"/>
    <property type="evidence" value="ECO:0007669"/>
    <property type="project" value="UniProtKB-KW"/>
</dbReference>
<feature type="transmembrane region" description="Helical" evidence="12">
    <location>
        <begin position="7"/>
        <end position="26"/>
    </location>
</feature>
<dbReference type="EMBL" id="UGSC01000001">
    <property type="protein sequence ID" value="SUA66668.1"/>
    <property type="molecule type" value="Genomic_DNA"/>
</dbReference>
<evidence type="ECO:0000259" key="14">
    <source>
        <dbReference type="PROSITE" id="PS50885"/>
    </source>
</evidence>
<evidence type="ECO:0000256" key="9">
    <source>
        <dbReference type="ARBA" id="ARBA00022840"/>
    </source>
</evidence>
<dbReference type="Gene3D" id="3.30.565.10">
    <property type="entry name" value="Histidine kinase-like ATPase, C-terminal domain"/>
    <property type="match status" value="1"/>
</dbReference>
<evidence type="ECO:0000313" key="15">
    <source>
        <dbReference type="EMBL" id="SUA66668.1"/>
    </source>
</evidence>
<proteinExistence type="predicted"/>
<accession>A0A378XSY0</accession>
<dbReference type="InterPro" id="IPR010559">
    <property type="entry name" value="Sig_transdc_His_kin_internal"/>
</dbReference>
<reference evidence="15 16" key="1">
    <citation type="submission" date="2018-06" db="EMBL/GenBank/DDBJ databases">
        <authorList>
            <consortium name="Pathogen Informatics"/>
            <person name="Doyle S."/>
        </authorList>
    </citation>
    <scope>NUCLEOTIDE SEQUENCE [LARGE SCALE GENOMIC DNA]</scope>
    <source>
        <strain evidence="15 16">NCTC10343</strain>
    </source>
</reference>
<dbReference type="AlphaFoldDB" id="A0A378XSY0"/>
<dbReference type="InterPro" id="IPR050640">
    <property type="entry name" value="Bact_2-comp_sensor_kinase"/>
</dbReference>
<keyword evidence="4" id="KW-1003">Cell membrane</keyword>
<evidence type="ECO:0000256" key="7">
    <source>
        <dbReference type="ARBA" id="ARBA00022741"/>
    </source>
</evidence>
<evidence type="ECO:0000256" key="6">
    <source>
        <dbReference type="ARBA" id="ARBA00022679"/>
    </source>
</evidence>
<evidence type="ECO:0000256" key="10">
    <source>
        <dbReference type="ARBA" id="ARBA00023012"/>
    </source>
</evidence>
<evidence type="ECO:0000259" key="13">
    <source>
        <dbReference type="PROSITE" id="PS50109"/>
    </source>
</evidence>
<keyword evidence="9" id="KW-0067">ATP-binding</keyword>
<dbReference type="Gene3D" id="6.10.340.10">
    <property type="match status" value="1"/>
</dbReference>
<name>A0A378XSY0_PAEPO</name>
<dbReference type="PROSITE" id="PS50885">
    <property type="entry name" value="HAMP"/>
    <property type="match status" value="1"/>
</dbReference>
<evidence type="ECO:0000256" key="2">
    <source>
        <dbReference type="ARBA" id="ARBA00004651"/>
    </source>
</evidence>
<dbReference type="EC" id="2.7.13.3" evidence="3"/>
<dbReference type="SMART" id="SM00387">
    <property type="entry name" value="HATPase_c"/>
    <property type="match status" value="1"/>
</dbReference>
<organism evidence="15 16">
    <name type="scientific">Paenibacillus polymyxa</name>
    <name type="common">Bacillus polymyxa</name>
    <dbReference type="NCBI Taxonomy" id="1406"/>
    <lineage>
        <taxon>Bacteria</taxon>
        <taxon>Bacillati</taxon>
        <taxon>Bacillota</taxon>
        <taxon>Bacilli</taxon>
        <taxon>Bacillales</taxon>
        <taxon>Paenibacillaceae</taxon>
        <taxon>Paenibacillus</taxon>
    </lineage>
</organism>
<dbReference type="Pfam" id="PF02518">
    <property type="entry name" value="HATPase_c"/>
    <property type="match status" value="1"/>
</dbReference>
<dbReference type="Pfam" id="PF06580">
    <property type="entry name" value="His_kinase"/>
    <property type="match status" value="1"/>
</dbReference>
<feature type="domain" description="Histidine kinase" evidence="13">
    <location>
        <begin position="273"/>
        <end position="468"/>
    </location>
</feature>
<keyword evidence="12" id="KW-0812">Transmembrane</keyword>
<dbReference type="SUPFAM" id="SSF55874">
    <property type="entry name" value="ATPase domain of HSP90 chaperone/DNA topoisomerase II/histidine kinase"/>
    <property type="match status" value="1"/>
</dbReference>
<dbReference type="GO" id="GO:0000155">
    <property type="term" value="F:phosphorelay sensor kinase activity"/>
    <property type="evidence" value="ECO:0007669"/>
    <property type="project" value="InterPro"/>
</dbReference>
<dbReference type="PANTHER" id="PTHR34220:SF7">
    <property type="entry name" value="SENSOR HISTIDINE KINASE YPDA"/>
    <property type="match status" value="1"/>
</dbReference>
<comment type="catalytic activity">
    <reaction evidence="1">
        <text>ATP + protein L-histidine = ADP + protein N-phospho-L-histidine.</text>
        <dbReference type="EC" id="2.7.13.3"/>
    </reaction>
</comment>